<evidence type="ECO:0000259" key="1">
    <source>
        <dbReference type="PROSITE" id="PS51186"/>
    </source>
</evidence>
<dbReference type="Proteomes" id="UP001232343">
    <property type="component" value="Unassembled WGS sequence"/>
</dbReference>
<accession>A0ABU0CYR5</accession>
<sequence length="150" mass="17513">MNLSFYNHIPEKEVLDGILQIHEGIFQDSLDLVKKMENKLGLLIQVACKDAKVVGYKIGYELSNVKFYSWLGGVDPKYRNKGIAQKLMEKQHQYLKEQGYNIVQTKTQNKWRQMLILNLKNGFSIVDTYTDNNGEIKIVLEKNLQLNDWF</sequence>
<dbReference type="RefSeq" id="WP_244679547.1">
    <property type="nucleotide sequence ID" value="NZ_JALIRM010000001.1"/>
</dbReference>
<reference evidence="2 3" key="1">
    <citation type="submission" date="2023-07" db="EMBL/GenBank/DDBJ databases">
        <title>Genomic Encyclopedia of Type Strains, Phase IV (KMG-IV): sequencing the most valuable type-strain genomes for metagenomic binning, comparative biology and taxonomic classification.</title>
        <authorList>
            <person name="Goeker M."/>
        </authorList>
    </citation>
    <scope>NUCLEOTIDE SEQUENCE [LARGE SCALE GENOMIC DNA]</scope>
    <source>
        <strain evidence="2 3">DSM 27848</strain>
    </source>
</reference>
<dbReference type="SUPFAM" id="SSF55729">
    <property type="entry name" value="Acyl-CoA N-acyltransferases (Nat)"/>
    <property type="match status" value="1"/>
</dbReference>
<dbReference type="Pfam" id="PF13508">
    <property type="entry name" value="Acetyltransf_7"/>
    <property type="match status" value="1"/>
</dbReference>
<gene>
    <name evidence="2" type="ORF">J2S14_000081</name>
</gene>
<evidence type="ECO:0000313" key="3">
    <source>
        <dbReference type="Proteomes" id="UP001232343"/>
    </source>
</evidence>
<comment type="caution">
    <text evidence="2">The sequence shown here is derived from an EMBL/GenBank/DDBJ whole genome shotgun (WGS) entry which is preliminary data.</text>
</comment>
<evidence type="ECO:0000313" key="2">
    <source>
        <dbReference type="EMBL" id="MDQ0341288.1"/>
    </source>
</evidence>
<feature type="domain" description="N-acetyltransferase" evidence="1">
    <location>
        <begin position="1"/>
        <end position="145"/>
    </location>
</feature>
<keyword evidence="3" id="KW-1185">Reference proteome</keyword>
<dbReference type="InterPro" id="IPR016181">
    <property type="entry name" value="Acyl_CoA_acyltransferase"/>
</dbReference>
<protein>
    <submittedName>
        <fullName evidence="2">GNAT superfamily acetyltransferase</fullName>
    </submittedName>
</protein>
<dbReference type="InterPro" id="IPR000182">
    <property type="entry name" value="GNAT_dom"/>
</dbReference>
<proteinExistence type="predicted"/>
<organism evidence="2 3">
    <name type="scientific">Lederbergia wuyishanensis</name>
    <dbReference type="NCBI Taxonomy" id="1347903"/>
    <lineage>
        <taxon>Bacteria</taxon>
        <taxon>Bacillati</taxon>
        <taxon>Bacillota</taxon>
        <taxon>Bacilli</taxon>
        <taxon>Bacillales</taxon>
        <taxon>Bacillaceae</taxon>
        <taxon>Lederbergia</taxon>
    </lineage>
</organism>
<dbReference type="CDD" id="cd04301">
    <property type="entry name" value="NAT_SF"/>
    <property type="match status" value="1"/>
</dbReference>
<dbReference type="EMBL" id="JAUSUO010000001">
    <property type="protein sequence ID" value="MDQ0341288.1"/>
    <property type="molecule type" value="Genomic_DNA"/>
</dbReference>
<dbReference type="PROSITE" id="PS51186">
    <property type="entry name" value="GNAT"/>
    <property type="match status" value="1"/>
</dbReference>
<dbReference type="Gene3D" id="3.40.630.30">
    <property type="match status" value="1"/>
</dbReference>
<name>A0ABU0CYR5_9BACI</name>